<evidence type="ECO:0000313" key="2">
    <source>
        <dbReference type="EMBL" id="MCD7472888.1"/>
    </source>
</evidence>
<gene>
    <name evidence="2" type="ORF">HAX54_014296</name>
</gene>
<protein>
    <submittedName>
        <fullName evidence="2">Uncharacterized protein</fullName>
    </submittedName>
</protein>
<organism evidence="2 3">
    <name type="scientific">Datura stramonium</name>
    <name type="common">Jimsonweed</name>
    <name type="synonym">Common thornapple</name>
    <dbReference type="NCBI Taxonomy" id="4076"/>
    <lineage>
        <taxon>Eukaryota</taxon>
        <taxon>Viridiplantae</taxon>
        <taxon>Streptophyta</taxon>
        <taxon>Embryophyta</taxon>
        <taxon>Tracheophyta</taxon>
        <taxon>Spermatophyta</taxon>
        <taxon>Magnoliopsida</taxon>
        <taxon>eudicotyledons</taxon>
        <taxon>Gunneridae</taxon>
        <taxon>Pentapetalae</taxon>
        <taxon>asterids</taxon>
        <taxon>lamiids</taxon>
        <taxon>Solanales</taxon>
        <taxon>Solanaceae</taxon>
        <taxon>Solanoideae</taxon>
        <taxon>Datureae</taxon>
        <taxon>Datura</taxon>
    </lineage>
</organism>
<feature type="region of interest" description="Disordered" evidence="1">
    <location>
        <begin position="139"/>
        <end position="164"/>
    </location>
</feature>
<evidence type="ECO:0000313" key="3">
    <source>
        <dbReference type="Proteomes" id="UP000823775"/>
    </source>
</evidence>
<comment type="caution">
    <text evidence="2">The sequence shown here is derived from an EMBL/GenBank/DDBJ whole genome shotgun (WGS) entry which is preliminary data.</text>
</comment>
<name>A0ABS8TPH3_DATST</name>
<reference evidence="2 3" key="1">
    <citation type="journal article" date="2021" name="BMC Genomics">
        <title>Datura genome reveals duplications of psychoactive alkaloid biosynthetic genes and high mutation rate following tissue culture.</title>
        <authorList>
            <person name="Rajewski A."/>
            <person name="Carter-House D."/>
            <person name="Stajich J."/>
            <person name="Litt A."/>
        </authorList>
    </citation>
    <scope>NUCLEOTIDE SEQUENCE [LARGE SCALE GENOMIC DNA]</scope>
    <source>
        <strain evidence="2">AR-01</strain>
    </source>
</reference>
<feature type="compositionally biased region" description="Acidic residues" evidence="1">
    <location>
        <begin position="154"/>
        <end position="164"/>
    </location>
</feature>
<keyword evidence="3" id="KW-1185">Reference proteome</keyword>
<sequence>MMPFKGLRLDNRICTSNQPKAKDQRLHENAKRLASERPNKPPKVIGILVMKIKVRKYDQEKADQVVVEVMSHPIPRIERMLEVILERVVSTDSRIKEIKSDLLDLTQTMKDHALSIRHLKERMNLLESQMESRVSMITHDPTKDDTTLTPRNDDEGDTEWEVEE</sequence>
<evidence type="ECO:0000256" key="1">
    <source>
        <dbReference type="SAM" id="MobiDB-lite"/>
    </source>
</evidence>
<dbReference type="Proteomes" id="UP000823775">
    <property type="component" value="Unassembled WGS sequence"/>
</dbReference>
<accession>A0ABS8TPH3</accession>
<dbReference type="EMBL" id="JACEIK010001885">
    <property type="protein sequence ID" value="MCD7472888.1"/>
    <property type="molecule type" value="Genomic_DNA"/>
</dbReference>
<proteinExistence type="predicted"/>